<proteinExistence type="predicted"/>
<evidence type="ECO:0000313" key="2">
    <source>
        <dbReference type="Proteomes" id="UP000184509"/>
    </source>
</evidence>
<accession>A0A1M5CMM8</accession>
<organism evidence="1 2">
    <name type="scientific">Bacteroides luti</name>
    <dbReference type="NCBI Taxonomy" id="1297750"/>
    <lineage>
        <taxon>Bacteria</taxon>
        <taxon>Pseudomonadati</taxon>
        <taxon>Bacteroidota</taxon>
        <taxon>Bacteroidia</taxon>
        <taxon>Bacteroidales</taxon>
        <taxon>Bacteroidaceae</taxon>
        <taxon>Bacteroides</taxon>
    </lineage>
</organism>
<name>A0A1M5CMM8_9BACE</name>
<dbReference type="STRING" id="1297750.SAMN05444405_11093"/>
<dbReference type="RefSeq" id="WP_073401996.1">
    <property type="nucleotide sequence ID" value="NZ_FQTV01000010.1"/>
</dbReference>
<gene>
    <name evidence="1" type="ORF">SAMN05444405_11093</name>
</gene>
<sequence length="130" mass="14491">MKAKLLLVFVCLLMACEKHEEGPQPITKSVLGIEQITINNINYPISEGFMIENCKPLITTGSFNSSTKLELNYAWNALAEDLTSVSITSTKGQVEVNWTENTTSKTCTVRVYTENPKAEIKYTITALIKK</sequence>
<dbReference type="OrthoDB" id="9939192at2"/>
<dbReference type="AlphaFoldDB" id="A0A1M5CMM8"/>
<reference evidence="1 2" key="1">
    <citation type="submission" date="2016-11" db="EMBL/GenBank/DDBJ databases">
        <authorList>
            <person name="Jaros S."/>
            <person name="Januszkiewicz K."/>
            <person name="Wedrychowicz H."/>
        </authorList>
    </citation>
    <scope>NUCLEOTIDE SEQUENCE [LARGE SCALE GENOMIC DNA]</scope>
    <source>
        <strain evidence="1 2">DSM 26991</strain>
    </source>
</reference>
<dbReference type="PROSITE" id="PS51257">
    <property type="entry name" value="PROKAR_LIPOPROTEIN"/>
    <property type="match status" value="1"/>
</dbReference>
<keyword evidence="2" id="KW-1185">Reference proteome</keyword>
<evidence type="ECO:0000313" key="1">
    <source>
        <dbReference type="EMBL" id="SHF55978.1"/>
    </source>
</evidence>
<dbReference type="Proteomes" id="UP000184509">
    <property type="component" value="Unassembled WGS sequence"/>
</dbReference>
<dbReference type="EMBL" id="FQTV01000010">
    <property type="protein sequence ID" value="SHF55978.1"/>
    <property type="molecule type" value="Genomic_DNA"/>
</dbReference>
<protein>
    <submittedName>
        <fullName evidence="1">Uncharacterized protein</fullName>
    </submittedName>
</protein>